<dbReference type="AlphaFoldDB" id="A0A3N4HEG3"/>
<sequence>MKRRGTRKDGKNRRGSGSKKRRRKEKKKEKRQLRRRVLEDQIIMGWSIGPHSPASTTSASAGYPGSKPIIRLDKRDTGLEDALYGYVIDHDDPRLEQSFKTIDDRTSCTYSALDRDTKKVVFVAKVNLYQDMTTTEKNRFQRLFTYFAKDQAIKGHQTLNNGAGKDGGGHMNAVGWRPGYETGLSRFTADDIQKHEDQLEEIHASISSSFHTLSSLIFAQQRAELLAANTPIAGHAYEETGLDIEDCFCSNIAYMYDGFHNTVHCDNDASSYTYGMFAQTEKGTGRLLEVPNGITGFSFLVIPYRLRVLLTEIPGVIELIWRGPTDGHCTTTGTRNPYRTGLSDRMGLTCQIAKSLVARAKMYRKQFSPFHARANLTNRPDILEDPDTSDDGDDDSDYVPE</sequence>
<evidence type="ECO:0000256" key="1">
    <source>
        <dbReference type="SAM" id="MobiDB-lite"/>
    </source>
</evidence>
<feature type="compositionally biased region" description="Acidic residues" evidence="1">
    <location>
        <begin position="383"/>
        <end position="401"/>
    </location>
</feature>
<evidence type="ECO:0000259" key="2">
    <source>
        <dbReference type="Pfam" id="PF20515"/>
    </source>
</evidence>
<feature type="region of interest" description="Disordered" evidence="1">
    <location>
        <begin position="1"/>
        <end position="34"/>
    </location>
</feature>
<feature type="region of interest" description="Disordered" evidence="1">
    <location>
        <begin position="378"/>
        <end position="401"/>
    </location>
</feature>
<reference evidence="3 4" key="1">
    <citation type="journal article" date="2018" name="Nat. Ecol. Evol.">
        <title>Pezizomycetes genomes reveal the molecular basis of ectomycorrhizal truffle lifestyle.</title>
        <authorList>
            <person name="Murat C."/>
            <person name="Payen T."/>
            <person name="Noel B."/>
            <person name="Kuo A."/>
            <person name="Morin E."/>
            <person name="Chen J."/>
            <person name="Kohler A."/>
            <person name="Krizsan K."/>
            <person name="Balestrini R."/>
            <person name="Da Silva C."/>
            <person name="Montanini B."/>
            <person name="Hainaut M."/>
            <person name="Levati E."/>
            <person name="Barry K.W."/>
            <person name="Belfiori B."/>
            <person name="Cichocki N."/>
            <person name="Clum A."/>
            <person name="Dockter R.B."/>
            <person name="Fauchery L."/>
            <person name="Guy J."/>
            <person name="Iotti M."/>
            <person name="Le Tacon F."/>
            <person name="Lindquist E.A."/>
            <person name="Lipzen A."/>
            <person name="Malagnac F."/>
            <person name="Mello A."/>
            <person name="Molinier V."/>
            <person name="Miyauchi S."/>
            <person name="Poulain J."/>
            <person name="Riccioni C."/>
            <person name="Rubini A."/>
            <person name="Sitrit Y."/>
            <person name="Splivallo R."/>
            <person name="Traeger S."/>
            <person name="Wang M."/>
            <person name="Zifcakova L."/>
            <person name="Wipf D."/>
            <person name="Zambonelli A."/>
            <person name="Paolocci F."/>
            <person name="Nowrousian M."/>
            <person name="Ottonello S."/>
            <person name="Baldrian P."/>
            <person name="Spatafora J.W."/>
            <person name="Henrissat B."/>
            <person name="Nagy L.G."/>
            <person name="Aury J.M."/>
            <person name="Wincker P."/>
            <person name="Grigoriev I.V."/>
            <person name="Bonfante P."/>
            <person name="Martin F.M."/>
        </authorList>
    </citation>
    <scope>NUCLEOTIDE SEQUENCE [LARGE SCALE GENOMIC DNA]</scope>
    <source>
        <strain evidence="3 4">RN42</strain>
    </source>
</reference>
<organism evidence="3 4">
    <name type="scientific">Ascobolus immersus RN42</name>
    <dbReference type="NCBI Taxonomy" id="1160509"/>
    <lineage>
        <taxon>Eukaryota</taxon>
        <taxon>Fungi</taxon>
        <taxon>Dikarya</taxon>
        <taxon>Ascomycota</taxon>
        <taxon>Pezizomycotina</taxon>
        <taxon>Pezizomycetes</taxon>
        <taxon>Pezizales</taxon>
        <taxon>Ascobolaceae</taxon>
        <taxon>Ascobolus</taxon>
    </lineage>
</organism>
<feature type="domain" description="Tet-like 2OG-Fe(II) oxygenase" evidence="2">
    <location>
        <begin position="135"/>
        <end position="332"/>
    </location>
</feature>
<dbReference type="InterPro" id="IPR046798">
    <property type="entry name" value="2OG-FeII_Oxy_6"/>
</dbReference>
<evidence type="ECO:0000313" key="4">
    <source>
        <dbReference type="Proteomes" id="UP000275078"/>
    </source>
</evidence>
<dbReference type="EMBL" id="ML119939">
    <property type="protein sequence ID" value="RPA71358.1"/>
    <property type="molecule type" value="Genomic_DNA"/>
</dbReference>
<evidence type="ECO:0000313" key="3">
    <source>
        <dbReference type="EMBL" id="RPA71358.1"/>
    </source>
</evidence>
<accession>A0A3N4HEG3</accession>
<protein>
    <recommendedName>
        <fullName evidence="2">Tet-like 2OG-Fe(II) oxygenase domain-containing protein</fullName>
    </recommendedName>
</protein>
<proteinExistence type="predicted"/>
<dbReference type="Proteomes" id="UP000275078">
    <property type="component" value="Unassembled WGS sequence"/>
</dbReference>
<name>A0A3N4HEG3_ASCIM</name>
<dbReference type="OrthoDB" id="3132747at2759"/>
<dbReference type="Pfam" id="PF20515">
    <property type="entry name" value="2OG-FeII_Oxy_6"/>
    <property type="match status" value="1"/>
</dbReference>
<keyword evidence="4" id="KW-1185">Reference proteome</keyword>
<gene>
    <name evidence="3" type="ORF">BJ508DRAFT_315689</name>
</gene>